<feature type="domain" description="AIG1-type G" evidence="4">
    <location>
        <begin position="6"/>
        <end position="215"/>
    </location>
</feature>
<proteinExistence type="inferred from homology"/>
<dbReference type="GeneTree" id="ENSGT01150000286992"/>
<keyword evidence="2" id="KW-0547">Nucleotide-binding</keyword>
<dbReference type="AlphaFoldDB" id="A0A3Q1I878"/>
<dbReference type="Gene3D" id="3.40.50.300">
    <property type="entry name" value="P-loop containing nucleotide triphosphate hydrolases"/>
    <property type="match status" value="1"/>
</dbReference>
<dbReference type="GO" id="GO:0005525">
    <property type="term" value="F:GTP binding"/>
    <property type="evidence" value="ECO:0007669"/>
    <property type="project" value="UniProtKB-KW"/>
</dbReference>
<dbReference type="PANTHER" id="PTHR10903">
    <property type="entry name" value="GTPASE, IMAP FAMILY MEMBER-RELATED"/>
    <property type="match status" value="1"/>
</dbReference>
<evidence type="ECO:0000256" key="2">
    <source>
        <dbReference type="ARBA" id="ARBA00022741"/>
    </source>
</evidence>
<organism evidence="5 6">
    <name type="scientific">Anabas testudineus</name>
    <name type="common">Climbing perch</name>
    <name type="synonym">Anthias testudineus</name>
    <dbReference type="NCBI Taxonomy" id="64144"/>
    <lineage>
        <taxon>Eukaryota</taxon>
        <taxon>Metazoa</taxon>
        <taxon>Chordata</taxon>
        <taxon>Craniata</taxon>
        <taxon>Vertebrata</taxon>
        <taxon>Euteleostomi</taxon>
        <taxon>Actinopterygii</taxon>
        <taxon>Neopterygii</taxon>
        <taxon>Teleostei</taxon>
        <taxon>Neoteleostei</taxon>
        <taxon>Acanthomorphata</taxon>
        <taxon>Anabantaria</taxon>
        <taxon>Anabantiformes</taxon>
        <taxon>Anabantoidei</taxon>
        <taxon>Anabantidae</taxon>
        <taxon>Anabas</taxon>
    </lineage>
</organism>
<evidence type="ECO:0000313" key="5">
    <source>
        <dbReference type="Ensembl" id="ENSATEP00000015814.2"/>
    </source>
</evidence>
<reference evidence="5" key="2">
    <citation type="submission" date="2025-08" db="UniProtKB">
        <authorList>
            <consortium name="Ensembl"/>
        </authorList>
    </citation>
    <scope>IDENTIFICATION</scope>
</reference>
<dbReference type="FunFam" id="3.40.50.300:FF:000366">
    <property type="entry name" value="GTPase, IMAP family member 2"/>
    <property type="match status" value="1"/>
</dbReference>
<name>A0A3Q1I878_ANATE</name>
<accession>A0A3Q1I878</accession>
<dbReference type="InterPro" id="IPR045058">
    <property type="entry name" value="GIMA/IAN/Toc"/>
</dbReference>
<dbReference type="STRING" id="64144.ENSATEP00000015814"/>
<evidence type="ECO:0000313" key="6">
    <source>
        <dbReference type="Proteomes" id="UP000265040"/>
    </source>
</evidence>
<evidence type="ECO:0000259" key="4">
    <source>
        <dbReference type="PROSITE" id="PS51720"/>
    </source>
</evidence>
<dbReference type="Proteomes" id="UP000265040">
    <property type="component" value="Chromosome 18"/>
</dbReference>
<dbReference type="Ensembl" id="ENSATET00000016058.2">
    <property type="protein sequence ID" value="ENSATEP00000015814.2"/>
    <property type="gene ID" value="ENSATEG00000010991.2"/>
</dbReference>
<dbReference type="PROSITE" id="PS51720">
    <property type="entry name" value="G_AIG1"/>
    <property type="match status" value="1"/>
</dbReference>
<evidence type="ECO:0000256" key="1">
    <source>
        <dbReference type="ARBA" id="ARBA00008535"/>
    </source>
</evidence>
<dbReference type="InterPro" id="IPR027417">
    <property type="entry name" value="P-loop_NTPase"/>
</dbReference>
<dbReference type="Pfam" id="PF04548">
    <property type="entry name" value="AIG1"/>
    <property type="match status" value="1"/>
</dbReference>
<comment type="similarity">
    <text evidence="1">Belongs to the TRAFAC class TrmE-Era-EngA-EngB-Septin-like GTPase superfamily. AIG1/Toc34/Toc159-like paraseptin GTPase family. IAN subfamily.</text>
</comment>
<dbReference type="InterPro" id="IPR006703">
    <property type="entry name" value="G_AIG1"/>
</dbReference>
<evidence type="ECO:0000256" key="3">
    <source>
        <dbReference type="ARBA" id="ARBA00023134"/>
    </source>
</evidence>
<dbReference type="SUPFAM" id="SSF52540">
    <property type="entry name" value="P-loop containing nucleoside triphosphate hydrolases"/>
    <property type="match status" value="1"/>
</dbReference>
<protein>
    <recommendedName>
        <fullName evidence="4">AIG1-type G domain-containing protein</fullName>
    </recommendedName>
</protein>
<sequence length="296" mass="33152">ITGEITLLKRIVVLGKTGAGKSSLANTIFGETAFKINHTPKSGTSECQGKNKSVNGKTIMWIDTPGFFDTYRSEEEMKAEIVRCITECAPGPHVFLIVLKVEKFTEQEKAVIQKLHQYFSEEALKYTIVVFTHGDQLLEEMRIEEFANESEDLSDLLKKCEGRCHVIDNKYWKNSQQDQYRSNQFQVAELLNTIDKVIEANRGSCYTNEMLQAVQREIQQEQVNITQSSADISPQEVPQKAKTNVFEKHLFKAAGVTTGVLLGAFLGGAIQIMKDEATTVAAIVKCKMCNVFNAIL</sequence>
<dbReference type="CDD" id="cd01852">
    <property type="entry name" value="AIG1"/>
    <property type="match status" value="1"/>
</dbReference>
<reference evidence="5" key="3">
    <citation type="submission" date="2025-09" db="UniProtKB">
        <authorList>
            <consortium name="Ensembl"/>
        </authorList>
    </citation>
    <scope>IDENTIFICATION</scope>
</reference>
<dbReference type="PANTHER" id="PTHR10903:SF62">
    <property type="entry name" value="GTPASE IMAP FAMILY MEMBER 4-LIKE-RELATED"/>
    <property type="match status" value="1"/>
</dbReference>
<reference evidence="5" key="1">
    <citation type="submission" date="2021-04" db="EMBL/GenBank/DDBJ databases">
        <authorList>
            <consortium name="Wellcome Sanger Institute Data Sharing"/>
        </authorList>
    </citation>
    <scope>NUCLEOTIDE SEQUENCE [LARGE SCALE GENOMIC DNA]</scope>
</reference>
<keyword evidence="6" id="KW-1185">Reference proteome</keyword>
<keyword evidence="3" id="KW-0342">GTP-binding</keyword>
<dbReference type="InParanoid" id="A0A3Q1I878"/>